<dbReference type="CDD" id="cd04301">
    <property type="entry name" value="NAT_SF"/>
    <property type="match status" value="1"/>
</dbReference>
<protein>
    <submittedName>
        <fullName evidence="2">N-acetyltransferase</fullName>
    </submittedName>
</protein>
<dbReference type="OrthoDB" id="9797178at2"/>
<sequence>MRREDPADRRAVENLTREAFWGMTGPRCNEHLLVRRLRESDAFVPELDMVAEVDGTLVGSIVFSRAQVVGEGGRWDVLTFGPLSVAPGRQGSGVGGALLRRSLVEAARLGHRAVLVYGHPDYYPRFGFVRGSEVGITAPGGITFDALMALELVDGGLNGVRGEFRLAPAFVIDPVDAEAFDATFPAKELATLTPIDVFDGHLPASVLVALGAHEIGDLQALRRFSFGEMTAWDGIGAAGGDALRAVMAAHGLPWGPPREAVST</sequence>
<dbReference type="RefSeq" id="WP_130104242.1">
    <property type="nucleotide sequence ID" value="NZ_SDWW01000078.1"/>
</dbReference>
<evidence type="ECO:0000313" key="3">
    <source>
        <dbReference type="Proteomes" id="UP000293764"/>
    </source>
</evidence>
<dbReference type="Pfam" id="PF13508">
    <property type="entry name" value="Acetyltransf_7"/>
    <property type="match status" value="1"/>
</dbReference>
<dbReference type="EMBL" id="SDWW01000078">
    <property type="protein sequence ID" value="RYV49416.1"/>
    <property type="molecule type" value="Genomic_DNA"/>
</dbReference>
<dbReference type="PROSITE" id="PS51186">
    <property type="entry name" value="GNAT"/>
    <property type="match status" value="1"/>
</dbReference>
<proteinExistence type="predicted"/>
<dbReference type="InterPro" id="IPR000182">
    <property type="entry name" value="GNAT_dom"/>
</dbReference>
<dbReference type="GO" id="GO:0016747">
    <property type="term" value="F:acyltransferase activity, transferring groups other than amino-acyl groups"/>
    <property type="evidence" value="ECO:0007669"/>
    <property type="project" value="InterPro"/>
</dbReference>
<name>A0A4Q5MV17_9MICO</name>
<dbReference type="Proteomes" id="UP000293764">
    <property type="component" value="Unassembled WGS sequence"/>
</dbReference>
<reference evidence="2 3" key="1">
    <citation type="submission" date="2019-01" db="EMBL/GenBank/DDBJ databases">
        <title>Novel species of Cellulomonas.</title>
        <authorList>
            <person name="Liu Q."/>
            <person name="Xin Y.-H."/>
        </authorList>
    </citation>
    <scope>NUCLEOTIDE SEQUENCE [LARGE SCALE GENOMIC DNA]</scope>
    <source>
        <strain evidence="2 3">HLT2-17</strain>
    </source>
</reference>
<keyword evidence="2" id="KW-0808">Transferase</keyword>
<accession>A0A4Q5MV17</accession>
<dbReference type="InterPro" id="IPR016181">
    <property type="entry name" value="Acyl_CoA_acyltransferase"/>
</dbReference>
<dbReference type="AlphaFoldDB" id="A0A4Q5MV17"/>
<organism evidence="2 3">
    <name type="scientific">Pengzhenrongella frigida</name>
    <dbReference type="NCBI Taxonomy" id="1259133"/>
    <lineage>
        <taxon>Bacteria</taxon>
        <taxon>Bacillati</taxon>
        <taxon>Actinomycetota</taxon>
        <taxon>Actinomycetes</taxon>
        <taxon>Micrococcales</taxon>
        <taxon>Pengzhenrongella</taxon>
    </lineage>
</organism>
<dbReference type="Gene3D" id="3.40.630.30">
    <property type="match status" value="1"/>
</dbReference>
<feature type="domain" description="N-acetyltransferase" evidence="1">
    <location>
        <begin position="1"/>
        <end position="153"/>
    </location>
</feature>
<comment type="caution">
    <text evidence="2">The sequence shown here is derived from an EMBL/GenBank/DDBJ whole genome shotgun (WGS) entry which is preliminary data.</text>
</comment>
<dbReference type="SUPFAM" id="SSF55729">
    <property type="entry name" value="Acyl-CoA N-acyltransferases (Nat)"/>
    <property type="match status" value="1"/>
</dbReference>
<evidence type="ECO:0000313" key="2">
    <source>
        <dbReference type="EMBL" id="RYV49416.1"/>
    </source>
</evidence>
<keyword evidence="3" id="KW-1185">Reference proteome</keyword>
<evidence type="ECO:0000259" key="1">
    <source>
        <dbReference type="PROSITE" id="PS51186"/>
    </source>
</evidence>
<gene>
    <name evidence="2" type="ORF">EUA98_18930</name>
</gene>